<gene>
    <name evidence="1" type="ORF">EcWSU1_02569</name>
</gene>
<proteinExistence type="predicted"/>
<dbReference type="AlphaFoldDB" id="G8LEE5"/>
<dbReference type="HOGENOM" id="CLU_2716037_0_0_6"/>
<accession>G8LEE5</accession>
<sequence>MDFLMNQILSSVCITAVLAGCVPLPPKRCHKQRAPDACTYKHSGKASDNNIHGLQACAIEQSLDAALTDPHA</sequence>
<protein>
    <submittedName>
        <fullName evidence="1">Uncharacterized protein</fullName>
    </submittedName>
</protein>
<organism evidence="1 2">
    <name type="scientific">Enterobacter ludwigii</name>
    <dbReference type="NCBI Taxonomy" id="299767"/>
    <lineage>
        <taxon>Bacteria</taxon>
        <taxon>Pseudomonadati</taxon>
        <taxon>Pseudomonadota</taxon>
        <taxon>Gammaproteobacteria</taxon>
        <taxon>Enterobacterales</taxon>
        <taxon>Enterobacteriaceae</taxon>
        <taxon>Enterobacter</taxon>
        <taxon>Enterobacter cloacae complex</taxon>
    </lineage>
</organism>
<evidence type="ECO:0000313" key="2">
    <source>
        <dbReference type="Proteomes" id="UP000007838"/>
    </source>
</evidence>
<dbReference type="Proteomes" id="UP000007838">
    <property type="component" value="Chromosome"/>
</dbReference>
<name>G8LEE5_9ENTR</name>
<evidence type="ECO:0000313" key="1">
    <source>
        <dbReference type="EMBL" id="AEW74003.1"/>
    </source>
</evidence>
<dbReference type="EMBL" id="CP002886">
    <property type="protein sequence ID" value="AEW74003.1"/>
    <property type="molecule type" value="Genomic_DNA"/>
</dbReference>
<dbReference type="KEGG" id="eec:EcWSU1_02569"/>
<reference evidence="1 2" key="1">
    <citation type="journal article" date="2011" name="Stand. Genomic Sci.">
        <title>Complete genome of the onion pathogen Enterobacter cloacae EcWSU1.</title>
        <authorList>
            <person name="Humann J.L."/>
            <person name="Wildung M."/>
            <person name="Cheng C.H."/>
            <person name="Lee T."/>
            <person name="Stewart J.E."/>
            <person name="Drew J.C."/>
            <person name="Triplett E.W."/>
            <person name="Main D."/>
            <person name="Schroeder B.K."/>
        </authorList>
    </citation>
    <scope>NUCLEOTIDE SEQUENCE [LARGE SCALE GENOMIC DNA]</scope>
    <source>
        <strain evidence="1 2">EcWSU1</strain>
    </source>
</reference>
<dbReference type="eggNOG" id="COG3064">
    <property type="taxonomic scope" value="Bacteria"/>
</dbReference>